<evidence type="ECO:0000259" key="5">
    <source>
        <dbReference type="PROSITE" id="PS51891"/>
    </source>
</evidence>
<comment type="caution">
    <text evidence="6">The sequence shown here is derived from an EMBL/GenBank/DDBJ whole genome shotgun (WGS) entry which is preliminary data.</text>
</comment>
<feature type="domain" description="CENP-V/GFA" evidence="5">
    <location>
        <begin position="2"/>
        <end position="113"/>
    </location>
</feature>
<dbReference type="SUPFAM" id="SSF51316">
    <property type="entry name" value="Mss4-like"/>
    <property type="match status" value="1"/>
</dbReference>
<evidence type="ECO:0000256" key="1">
    <source>
        <dbReference type="ARBA" id="ARBA00005495"/>
    </source>
</evidence>
<comment type="similarity">
    <text evidence="1">Belongs to the Gfa family.</text>
</comment>
<organism evidence="6 7">
    <name type="scientific">Cladosporium halotolerans</name>
    <dbReference type="NCBI Taxonomy" id="1052096"/>
    <lineage>
        <taxon>Eukaryota</taxon>
        <taxon>Fungi</taxon>
        <taxon>Dikarya</taxon>
        <taxon>Ascomycota</taxon>
        <taxon>Pezizomycotina</taxon>
        <taxon>Dothideomycetes</taxon>
        <taxon>Dothideomycetidae</taxon>
        <taxon>Cladosporiales</taxon>
        <taxon>Cladosporiaceae</taxon>
        <taxon>Cladosporium</taxon>
    </lineage>
</organism>
<dbReference type="InterPro" id="IPR011057">
    <property type="entry name" value="Mss4-like_sf"/>
</dbReference>
<evidence type="ECO:0000256" key="4">
    <source>
        <dbReference type="ARBA" id="ARBA00023239"/>
    </source>
</evidence>
<proteinExistence type="inferred from homology"/>
<dbReference type="GeneID" id="96006450"/>
<keyword evidence="3" id="KW-0862">Zinc</keyword>
<evidence type="ECO:0000313" key="6">
    <source>
        <dbReference type="EMBL" id="KAL1585761.1"/>
    </source>
</evidence>
<dbReference type="PANTHER" id="PTHR33337">
    <property type="entry name" value="GFA DOMAIN-CONTAINING PROTEIN"/>
    <property type="match status" value="1"/>
</dbReference>
<keyword evidence="2" id="KW-0479">Metal-binding</keyword>
<evidence type="ECO:0000256" key="2">
    <source>
        <dbReference type="ARBA" id="ARBA00022723"/>
    </source>
</evidence>
<dbReference type="AlphaFoldDB" id="A0AB34KPQ9"/>
<dbReference type="Gene3D" id="3.90.1590.10">
    <property type="entry name" value="glutathione-dependent formaldehyde- activating enzyme (gfa)"/>
    <property type="match status" value="1"/>
</dbReference>
<accession>A0AB34KPQ9</accession>
<gene>
    <name evidence="6" type="ORF">WHR41_05006</name>
</gene>
<dbReference type="RefSeq" id="XP_069228867.1">
    <property type="nucleotide sequence ID" value="XM_069373612.1"/>
</dbReference>
<name>A0AB34KPQ9_9PEZI</name>
<dbReference type="Pfam" id="PF04828">
    <property type="entry name" value="GFA"/>
    <property type="match status" value="1"/>
</dbReference>
<dbReference type="GO" id="GO:0016846">
    <property type="term" value="F:carbon-sulfur lyase activity"/>
    <property type="evidence" value="ECO:0007669"/>
    <property type="project" value="InterPro"/>
</dbReference>
<dbReference type="EMBL" id="JAAQHG020000017">
    <property type="protein sequence ID" value="KAL1585761.1"/>
    <property type="molecule type" value="Genomic_DNA"/>
</dbReference>
<reference evidence="6 7" key="1">
    <citation type="journal article" date="2020" name="Microbiol. Resour. Announc.">
        <title>Draft Genome Sequence of a Cladosporium Species Isolated from the Mesophotic Ascidian Didemnum maculosum.</title>
        <authorList>
            <person name="Gioti A."/>
            <person name="Siaperas R."/>
            <person name="Nikolaivits E."/>
            <person name="Le Goff G."/>
            <person name="Ouazzani J."/>
            <person name="Kotoulas G."/>
            <person name="Topakas E."/>
        </authorList>
    </citation>
    <scope>NUCLEOTIDE SEQUENCE [LARGE SCALE GENOMIC DNA]</scope>
    <source>
        <strain evidence="6 7">TM138-S3</strain>
    </source>
</reference>
<evidence type="ECO:0000256" key="3">
    <source>
        <dbReference type="ARBA" id="ARBA00022833"/>
    </source>
</evidence>
<sequence length="136" mass="14662">MVKGSCVCGEWTYQYEGDAVVATFFCHCVPCRKLAGINGSTNAVVSENQYKQLSGTDRTFVRKGDSGKDVTNHNCAKCGTIMWAKVESLAGVKIVKTGTIDDEEALNQAIPVQEIYCKDRPASTPAISGIEQKHAA</sequence>
<keyword evidence="4" id="KW-0456">Lyase</keyword>
<dbReference type="PROSITE" id="PS51891">
    <property type="entry name" value="CENP_V_GFA"/>
    <property type="match status" value="1"/>
</dbReference>
<dbReference type="InterPro" id="IPR006913">
    <property type="entry name" value="CENP-V/GFA"/>
</dbReference>
<protein>
    <recommendedName>
        <fullName evidence="5">CENP-V/GFA domain-containing protein</fullName>
    </recommendedName>
</protein>
<evidence type="ECO:0000313" key="7">
    <source>
        <dbReference type="Proteomes" id="UP000803884"/>
    </source>
</evidence>
<dbReference type="Proteomes" id="UP000803884">
    <property type="component" value="Unassembled WGS sequence"/>
</dbReference>
<keyword evidence="7" id="KW-1185">Reference proteome</keyword>
<dbReference type="GO" id="GO:0046872">
    <property type="term" value="F:metal ion binding"/>
    <property type="evidence" value="ECO:0007669"/>
    <property type="project" value="UniProtKB-KW"/>
</dbReference>
<dbReference type="PANTHER" id="PTHR33337:SF40">
    <property type="entry name" value="CENP-V_GFA DOMAIN-CONTAINING PROTEIN-RELATED"/>
    <property type="match status" value="1"/>
</dbReference>